<reference evidence="2" key="1">
    <citation type="journal article" date="2019" name="Int. J. Syst. Evol. Microbiol.">
        <title>The Global Catalogue of Microorganisms (GCM) 10K type strain sequencing project: providing services to taxonomists for standard genome sequencing and annotation.</title>
        <authorList>
            <consortium name="The Broad Institute Genomics Platform"/>
            <consortium name="The Broad Institute Genome Sequencing Center for Infectious Disease"/>
            <person name="Wu L."/>
            <person name="Ma J."/>
        </authorList>
    </citation>
    <scope>NUCLEOTIDE SEQUENCE [LARGE SCALE GENOMIC DNA]</scope>
    <source>
        <strain evidence="2">CECT 8531</strain>
    </source>
</reference>
<evidence type="ECO:0000313" key="2">
    <source>
        <dbReference type="Proteomes" id="UP001595887"/>
    </source>
</evidence>
<keyword evidence="2" id="KW-1185">Reference proteome</keyword>
<dbReference type="Proteomes" id="UP001595887">
    <property type="component" value="Unassembled WGS sequence"/>
</dbReference>
<dbReference type="EMBL" id="JBHSDH010000005">
    <property type="protein sequence ID" value="MFC4290877.1"/>
    <property type="molecule type" value="Genomic_DNA"/>
</dbReference>
<proteinExistence type="predicted"/>
<dbReference type="RefSeq" id="WP_381420476.1">
    <property type="nucleotide sequence ID" value="NZ_JBHSDH010000005.1"/>
</dbReference>
<comment type="caution">
    <text evidence="1">The sequence shown here is derived from an EMBL/GenBank/DDBJ whole genome shotgun (WGS) entry which is preliminary data.</text>
</comment>
<name>A0ABV8RBY0_9SPHN</name>
<protein>
    <submittedName>
        <fullName evidence="1">Uncharacterized protein</fullName>
    </submittedName>
</protein>
<organism evidence="1 2">
    <name type="scientific">Sphingorhabdus arenilitoris</name>
    <dbReference type="NCBI Taxonomy" id="1490041"/>
    <lineage>
        <taxon>Bacteria</taxon>
        <taxon>Pseudomonadati</taxon>
        <taxon>Pseudomonadota</taxon>
        <taxon>Alphaproteobacteria</taxon>
        <taxon>Sphingomonadales</taxon>
        <taxon>Sphingomonadaceae</taxon>
        <taxon>Sphingorhabdus</taxon>
    </lineage>
</organism>
<accession>A0ABV8RBY0</accession>
<evidence type="ECO:0000313" key="1">
    <source>
        <dbReference type="EMBL" id="MFC4290877.1"/>
    </source>
</evidence>
<gene>
    <name evidence="1" type="ORF">ACFOWX_00410</name>
</gene>
<sequence>MDNPQNEKPPAATGGRANAVRALGQLAIMQGIATFRCPDGRKWRFRGQRARILSMLANSSGGVSQRYCLPWCIRLGATIHVMREAGLDIETSREGATREARYRLLTAGRLIRVNSDKGPEKPQ</sequence>